<feature type="compositionally biased region" description="Basic and acidic residues" evidence="1">
    <location>
        <begin position="833"/>
        <end position="855"/>
    </location>
</feature>
<dbReference type="InterPro" id="IPR037228">
    <property type="entry name" value="PhtA_dom_sf"/>
</dbReference>
<dbReference type="InterPro" id="IPR006270">
    <property type="entry name" value="Strep_his_triad_rpt"/>
</dbReference>
<dbReference type="GeneID" id="52229837"/>
<dbReference type="KEGG" id="srq:SR187_6505"/>
<feature type="compositionally biased region" description="Basic and acidic residues" evidence="1">
    <location>
        <begin position="771"/>
        <end position="784"/>
    </location>
</feature>
<feature type="region of interest" description="Disordered" evidence="1">
    <location>
        <begin position="745"/>
        <end position="861"/>
    </location>
</feature>
<dbReference type="RefSeq" id="WP_120171887.1">
    <property type="nucleotide sequence ID" value="NZ_AP018400.1"/>
</dbReference>
<dbReference type="NCBIfam" id="TIGR01363">
    <property type="entry name" value="strep_his_triad"/>
    <property type="match status" value="1"/>
</dbReference>
<protein>
    <submittedName>
        <fullName evidence="2">Histidine triad protein</fullName>
    </submittedName>
</protein>
<dbReference type="InterPro" id="IPR023832">
    <property type="entry name" value="His_triad_protein"/>
</dbReference>
<dbReference type="Pfam" id="PF04270">
    <property type="entry name" value="Strep_his_triad"/>
    <property type="match status" value="5"/>
</dbReference>
<accession>A0A2Z5TNR8</accession>
<feature type="compositionally biased region" description="Basic and acidic residues" evidence="1">
    <location>
        <begin position="745"/>
        <end position="762"/>
    </location>
</feature>
<dbReference type="OrthoDB" id="2237343at2"/>
<gene>
    <name evidence="2" type="ORF">SR187_6505</name>
</gene>
<evidence type="ECO:0000256" key="1">
    <source>
        <dbReference type="SAM" id="MobiDB-lite"/>
    </source>
</evidence>
<sequence>MTKKTRLLALAGTGIVLAGGLYFAVHQSPKQSMEKTDKIEQKIKEPRSTSVKKETDTRKKVAGIDFPTDDGFLLENESQIQARTDTGIVVAHGGHSHFLFYSDLKGTKWSYLIPQEARMVSPTSPLDSSAAHQGTSSAQGHHYVFNTADIVAEDANGYTVRHGDHYHYILKSSLSTDLRASAQQQFQRLQNQAGPSTERTEAGIAGIHFPTSDGFLFDGTGIVGRTTYGLRVSHGEHTHLVTYDSLKGTAWENLIPSPSPQIDEKPLPSVPQTHDLSAEIAAKREHLAKSLGISVEAVKVDKTEDGSVVLNYPHGDHSHSISLSEIDVNKPFTNPDEPIKQIEGETIEERKERLIKEYMERFKVPRENITVDGNYMSVKHGDHAHIYKIDPNLPDDPERDVKTETTNLEVEEQLVHGPFYTEGLMENLTRNGVYQKYKPSGIKNIKNFILLTFSTNSEYGDLVVNGKKNKRVYYLIRKDLNWEDLHIQRPDAVKHEGSTFKGWNAELPSHGKMPREHQYFHVKFTKVKEKPTKNIYTPADDVSNIDLSNYVSVKYTTIFNGRLKLNDRIQGGFTYFVKSDLTWKQAKEQGLIAPEPVPNNGYEFIEFRNVITGGKGENDPVSLTISLAAFGSTAPHLGPYIAANPENPTDINDPSRHPNYYWHDPKHYVAVAFKATEGGQLQTRLGTSKTVVYLVRKGLTLEQAGIFPPVLKPENGYRRDYRKPVIPDSAWDTPALADTTYNIDFDKKDSPQKEPNHIEATKEVTPPVSKDSNKPDKTGDKQDTVVHPNNQSIGETTIPDIAKSESETPSPSSPQDQHTPNTSHTVDNSAQNGHKDISRTINDLVKEEPKSDTSHTIDGSISDWLKEFV</sequence>
<dbReference type="Gene3D" id="3.10.50.90">
    <property type="match status" value="3"/>
</dbReference>
<name>A0A2Z5TNR8_9STRE</name>
<feature type="region of interest" description="Disordered" evidence="1">
    <location>
        <begin position="33"/>
        <end position="56"/>
    </location>
</feature>
<evidence type="ECO:0000313" key="3">
    <source>
        <dbReference type="Proteomes" id="UP000269331"/>
    </source>
</evidence>
<dbReference type="EMBL" id="AP018400">
    <property type="protein sequence ID" value="BBA92906.1"/>
    <property type="molecule type" value="Genomic_DNA"/>
</dbReference>
<organism evidence="2 3">
    <name type="scientific">Streptococcus ruminantium</name>
    <dbReference type="NCBI Taxonomy" id="1917441"/>
    <lineage>
        <taxon>Bacteria</taxon>
        <taxon>Bacillati</taxon>
        <taxon>Bacillota</taxon>
        <taxon>Bacilli</taxon>
        <taxon>Lactobacillales</taxon>
        <taxon>Streptococcaceae</taxon>
        <taxon>Streptococcus</taxon>
    </lineage>
</organism>
<dbReference type="SUPFAM" id="SSF142887">
    <property type="entry name" value="PhtA domain-like"/>
    <property type="match status" value="3"/>
</dbReference>
<dbReference type="AlphaFoldDB" id="A0A2Z5TNR8"/>
<feature type="compositionally biased region" description="Polar residues" evidence="1">
    <location>
        <begin position="815"/>
        <end position="832"/>
    </location>
</feature>
<proteinExistence type="predicted"/>
<reference evidence="2 3" key="1">
    <citation type="journal article" date="2018" name="Genome Biol. Evol.">
        <title>Complete Genome Sequence of Streptococcus ruminantium sp. nov. GUT-187T (=DSM 104980T =JCM 31869T), the Type Strain of S. ruminantium, and Comparison with Genome Sequences of Streptococcus suis Strains.</title>
        <authorList>
            <person name="Tohya M."/>
            <person name="Sekizaki T."/>
            <person name="Miyoshi-Akiyama T."/>
        </authorList>
    </citation>
    <scope>NUCLEOTIDE SEQUENCE [LARGE SCALE GENOMIC DNA]</scope>
    <source>
        <strain evidence="2 3">GUT187T</strain>
    </source>
</reference>
<evidence type="ECO:0000313" key="2">
    <source>
        <dbReference type="EMBL" id="BBA92906.1"/>
    </source>
</evidence>
<dbReference type="Proteomes" id="UP000269331">
    <property type="component" value="Chromosome"/>
</dbReference>